<feature type="compositionally biased region" description="Basic and acidic residues" evidence="1">
    <location>
        <begin position="366"/>
        <end position="377"/>
    </location>
</feature>
<feature type="region of interest" description="Disordered" evidence="1">
    <location>
        <begin position="162"/>
        <end position="524"/>
    </location>
</feature>
<dbReference type="PANTHER" id="PTHR47052:SF3">
    <property type="entry name" value="INGRESSION PROTEIN 1"/>
    <property type="match status" value="1"/>
</dbReference>
<feature type="compositionally biased region" description="Low complexity" evidence="1">
    <location>
        <begin position="173"/>
        <end position="192"/>
    </location>
</feature>
<protein>
    <submittedName>
        <fullName evidence="3">Putative Conserved serine proline-rich protein</fullName>
    </submittedName>
</protein>
<dbReference type="Proteomes" id="UP000054771">
    <property type="component" value="Unassembled WGS sequence"/>
</dbReference>
<feature type="compositionally biased region" description="Low complexity" evidence="1">
    <location>
        <begin position="297"/>
        <end position="307"/>
    </location>
</feature>
<dbReference type="EMBL" id="CDMC01000003">
    <property type="protein sequence ID" value="CEL02931.1"/>
    <property type="molecule type" value="Genomic_DNA"/>
</dbReference>
<feature type="compositionally biased region" description="Pro residues" evidence="1">
    <location>
        <begin position="827"/>
        <end position="839"/>
    </location>
</feature>
<dbReference type="InterPro" id="IPR052981">
    <property type="entry name" value="Ingression_C2_domain"/>
</dbReference>
<dbReference type="STRING" id="454130.A0A0U5FUC6"/>
<feature type="region of interest" description="Disordered" evidence="1">
    <location>
        <begin position="577"/>
        <end position="839"/>
    </location>
</feature>
<reference evidence="4" key="1">
    <citation type="journal article" date="2016" name="Genome Announc.">
        <title>Draft genome sequences of fungus Aspergillus calidoustus.</title>
        <authorList>
            <person name="Horn F."/>
            <person name="Linde J."/>
            <person name="Mattern D.J."/>
            <person name="Walther G."/>
            <person name="Guthke R."/>
            <person name="Scherlach K."/>
            <person name="Martin K."/>
            <person name="Brakhage A.A."/>
            <person name="Petzke L."/>
            <person name="Valiante V."/>
        </authorList>
    </citation>
    <scope>NUCLEOTIDE SEQUENCE [LARGE SCALE GENOMIC DNA]</scope>
    <source>
        <strain evidence="4">SF006504</strain>
    </source>
</reference>
<proteinExistence type="predicted"/>
<dbReference type="OrthoDB" id="270970at2759"/>
<evidence type="ECO:0000313" key="4">
    <source>
        <dbReference type="Proteomes" id="UP000054771"/>
    </source>
</evidence>
<feature type="compositionally biased region" description="Polar residues" evidence="1">
    <location>
        <begin position="620"/>
        <end position="632"/>
    </location>
</feature>
<dbReference type="InterPro" id="IPR037791">
    <property type="entry name" value="C2_fungal_Inn1"/>
</dbReference>
<dbReference type="InterPro" id="IPR035892">
    <property type="entry name" value="C2_domain_sf"/>
</dbReference>
<dbReference type="PANTHER" id="PTHR47052">
    <property type="entry name" value="CONSERVED SERINE PROLINE-RICH PROTEIN (AFU_ORTHOLOGUE AFUA_2G01790)"/>
    <property type="match status" value="1"/>
</dbReference>
<dbReference type="AlphaFoldDB" id="A0A0U5FUC6"/>
<dbReference type="CDD" id="cd08681">
    <property type="entry name" value="C2_fungal_Inn1p-like"/>
    <property type="match status" value="1"/>
</dbReference>
<dbReference type="SUPFAM" id="SSF49562">
    <property type="entry name" value="C2 domain (Calcium/lipid-binding domain, CaLB)"/>
    <property type="match status" value="1"/>
</dbReference>
<dbReference type="Pfam" id="PF00168">
    <property type="entry name" value="C2"/>
    <property type="match status" value="1"/>
</dbReference>
<keyword evidence="4" id="KW-1185">Reference proteome</keyword>
<sequence length="890" mass="98135">MAAKPSRMNGLNHAAGIFADMSVDGPAIGTLVAIVDRAKNLPNRKTMGKQNPYCAARLGKEAKKTDTDLRGGQTPKWDQELRFTVHESPDYFRLKLSVFNDDKRTDLIGETWIDLKDLIIAGGSQSDQWHPLQFRGKYAGEIRLEMTYYDTRPEDEAVIERRTQGVDRPAVKTSSSTPAAPVSTPSSSSSLSGPRQPREVKRRPLPTDPTGSAAPRPAPEKTHSAPAPLPVSAHSSRPAQYDSVPTPPSSSGMDYSHQPRHTAPPDANYDMPHGLPSPAARPRTYETPDDFQRDWNAPAPAVAHHAPPTGPPKRHPQAYSQDQHYPSYRERAEPQDYHRPRSGYDNAPPADYRSVRQDLPPAGRQDPYHEPELREPVYEAPRPSSHHYNQPYVAQDQYSYGPEEPQALRYHHAAGSMSGRRRVEYPPEEVEQDRHYRGHSNSLPIRGRSPARSPGRQSGRDYHAEYAAMQPRVEDEDEEGPPPPPPVHRSGLVQTSQQLVPSPAPSYQAYSPEYGPRATQDLNLPQPTHLTLEEERFLQDLPPVTDGPAMPPSLVAGLDPVIAEAESDRVIHEVQARRRSGIFEDEFPAARSRDPSPLPYPANNPPEEHRRSLVLRKSINGDSPSHSPSQQMVLRKSVSPRPPPSRGRARANSHIPSQTPFSPDSFDAYNPHAARSAVSRDPAPAYDTPAEAMVIARRNEAAAARPDGPIIGDDGREIDPSDHLPTDTWAPEPDRKPRKPGVIVRFKNAPPRAAPRTSPAPPPKEYAPRPTSSYMGDTRPTSSYMNDTRGDYNRGRQGYGGNSPGHGRTYSTPSPQPQPRRNSVSPSPSPMYAPANIGPPIPAKVPISAPVGYAQDPLSRELNSIDIGSVGFSSNRAMRKYVPKTIGYAM</sequence>
<accession>A0A0U5FUC6</accession>
<dbReference type="Gene3D" id="2.60.40.150">
    <property type="entry name" value="C2 domain"/>
    <property type="match status" value="1"/>
</dbReference>
<feature type="compositionally biased region" description="Basic and acidic residues" evidence="1">
    <location>
        <begin position="327"/>
        <end position="339"/>
    </location>
</feature>
<evidence type="ECO:0000256" key="1">
    <source>
        <dbReference type="SAM" id="MobiDB-lite"/>
    </source>
</evidence>
<gene>
    <name evidence="3" type="ORF">ASPCAL04092</name>
</gene>
<feature type="compositionally biased region" description="Polar residues" evidence="1">
    <location>
        <begin position="771"/>
        <end position="786"/>
    </location>
</feature>
<dbReference type="InterPro" id="IPR000008">
    <property type="entry name" value="C2_dom"/>
</dbReference>
<dbReference type="SMART" id="SM00239">
    <property type="entry name" value="C2"/>
    <property type="match status" value="1"/>
</dbReference>
<name>A0A0U5FUC6_ASPCI</name>
<dbReference type="PROSITE" id="PS50004">
    <property type="entry name" value="C2"/>
    <property type="match status" value="1"/>
</dbReference>
<dbReference type="OMA" id="RIEMTYY"/>
<feature type="compositionally biased region" description="Basic and acidic residues" evidence="1">
    <location>
        <begin position="283"/>
        <end position="293"/>
    </location>
</feature>
<organism evidence="3 4">
    <name type="scientific">Aspergillus calidoustus</name>
    <dbReference type="NCBI Taxonomy" id="454130"/>
    <lineage>
        <taxon>Eukaryota</taxon>
        <taxon>Fungi</taxon>
        <taxon>Dikarya</taxon>
        <taxon>Ascomycota</taxon>
        <taxon>Pezizomycotina</taxon>
        <taxon>Eurotiomycetes</taxon>
        <taxon>Eurotiomycetidae</taxon>
        <taxon>Eurotiales</taxon>
        <taxon>Aspergillaceae</taxon>
        <taxon>Aspergillus</taxon>
        <taxon>Aspergillus subgen. Nidulantes</taxon>
    </lineage>
</organism>
<feature type="compositionally biased region" description="Basic and acidic residues" evidence="1">
    <location>
        <begin position="713"/>
        <end position="725"/>
    </location>
</feature>
<feature type="domain" description="C2" evidence="2">
    <location>
        <begin position="12"/>
        <end position="130"/>
    </location>
</feature>
<evidence type="ECO:0000313" key="3">
    <source>
        <dbReference type="EMBL" id="CEL02931.1"/>
    </source>
</evidence>
<evidence type="ECO:0000259" key="2">
    <source>
        <dbReference type="PROSITE" id="PS50004"/>
    </source>
</evidence>